<proteinExistence type="predicted"/>
<keyword evidence="9" id="KW-1185">Reference proteome</keyword>
<feature type="transmembrane region" description="Helical" evidence="6">
    <location>
        <begin position="35"/>
        <end position="52"/>
    </location>
</feature>
<evidence type="ECO:0000313" key="10">
    <source>
        <dbReference type="Proteomes" id="UP000254496"/>
    </source>
</evidence>
<protein>
    <submittedName>
        <fullName evidence="7">Inner membrane protein</fullName>
    </submittedName>
</protein>
<evidence type="ECO:0000313" key="7">
    <source>
        <dbReference type="EMBL" id="STO60822.1"/>
    </source>
</evidence>
<evidence type="ECO:0000256" key="3">
    <source>
        <dbReference type="ARBA" id="ARBA00022692"/>
    </source>
</evidence>
<reference evidence="9 10" key="1">
    <citation type="submission" date="2018-06" db="EMBL/GenBank/DDBJ databases">
        <authorList>
            <consortium name="Pathogen Informatics"/>
            <person name="Doyle S."/>
        </authorList>
    </citation>
    <scope>NUCLEOTIDE SEQUENCE [LARGE SCALE GENOMIC DNA]</scope>
    <source>
        <strain evidence="7 9">NCTC1659</strain>
        <strain evidence="8 10">NCTC8540</strain>
    </source>
</reference>
<dbReference type="AlphaFoldDB" id="A0A1V4B0N9"/>
<feature type="transmembrane region" description="Helical" evidence="6">
    <location>
        <begin position="95"/>
        <end position="116"/>
    </location>
</feature>
<keyword evidence="4 6" id="KW-1133">Transmembrane helix</keyword>
<keyword evidence="2" id="KW-1003">Cell membrane</keyword>
<accession>A0A1V4B0N9</accession>
<sequence>MLRRVFEFIRSFAILYVALYLGNFIGLIIPLSVPASIWGLLLLFIGLLSKIIKSEWINFGASLLIRYMSVLFVPVSAGIVEYADVLVREAKSFLLPNIISTMLTLVLIGMLAEYLFSHRTFAHLRQKMIKQRQGRK</sequence>
<dbReference type="OrthoDB" id="385012at2"/>
<evidence type="ECO:0000313" key="8">
    <source>
        <dbReference type="EMBL" id="STO68280.1"/>
    </source>
</evidence>
<evidence type="ECO:0000256" key="2">
    <source>
        <dbReference type="ARBA" id="ARBA00022475"/>
    </source>
</evidence>
<dbReference type="NCBIfam" id="NF002494">
    <property type="entry name" value="PRK01821.1"/>
    <property type="match status" value="1"/>
</dbReference>
<name>A0A1V4B0N9_9PAST</name>
<dbReference type="Pfam" id="PF03788">
    <property type="entry name" value="LrgA"/>
    <property type="match status" value="1"/>
</dbReference>
<dbReference type="STRING" id="733.B0186_06870"/>
<comment type="subcellular location">
    <subcellularLocation>
        <location evidence="1">Cell membrane</location>
        <topology evidence="1">Multi-pass membrane protein</topology>
    </subcellularLocation>
</comment>
<dbReference type="GO" id="GO:0005886">
    <property type="term" value="C:plasma membrane"/>
    <property type="evidence" value="ECO:0007669"/>
    <property type="project" value="UniProtKB-SubCell"/>
</dbReference>
<feature type="transmembrane region" description="Helical" evidence="6">
    <location>
        <begin position="64"/>
        <end position="83"/>
    </location>
</feature>
<dbReference type="RefSeq" id="WP_078218632.1">
    <property type="nucleotide sequence ID" value="NZ_MUXZ01000018.1"/>
</dbReference>
<dbReference type="Proteomes" id="UP000254329">
    <property type="component" value="Unassembled WGS sequence"/>
</dbReference>
<evidence type="ECO:0000313" key="9">
    <source>
        <dbReference type="Proteomes" id="UP000254329"/>
    </source>
</evidence>
<dbReference type="EMBL" id="UGHJ01000001">
    <property type="protein sequence ID" value="STO68280.1"/>
    <property type="molecule type" value="Genomic_DNA"/>
</dbReference>
<evidence type="ECO:0000256" key="5">
    <source>
        <dbReference type="ARBA" id="ARBA00023136"/>
    </source>
</evidence>
<keyword evidence="5 6" id="KW-0472">Membrane</keyword>
<dbReference type="PANTHER" id="PTHR33931:SF5">
    <property type="entry name" value="UPF0299 MEMBRANE PROTEIN YOHJ"/>
    <property type="match status" value="1"/>
</dbReference>
<evidence type="ECO:0000256" key="6">
    <source>
        <dbReference type="SAM" id="Phobius"/>
    </source>
</evidence>
<dbReference type="InterPro" id="IPR005538">
    <property type="entry name" value="LrgA/CidA"/>
</dbReference>
<keyword evidence="3 6" id="KW-0812">Transmembrane</keyword>
<dbReference type="PANTHER" id="PTHR33931">
    <property type="entry name" value="HOLIN-LIKE PROTEIN CIDA-RELATED"/>
    <property type="match status" value="1"/>
</dbReference>
<evidence type="ECO:0000256" key="1">
    <source>
        <dbReference type="ARBA" id="ARBA00004651"/>
    </source>
</evidence>
<evidence type="ECO:0000256" key="4">
    <source>
        <dbReference type="ARBA" id="ARBA00022989"/>
    </source>
</evidence>
<dbReference type="EMBL" id="UGHF01000001">
    <property type="protein sequence ID" value="STO60822.1"/>
    <property type="molecule type" value="Genomic_DNA"/>
</dbReference>
<organism evidence="7 9">
    <name type="scientific">Canicola haemoglobinophilus</name>
    <dbReference type="NCBI Taxonomy" id="733"/>
    <lineage>
        <taxon>Bacteria</taxon>
        <taxon>Pseudomonadati</taxon>
        <taxon>Pseudomonadota</taxon>
        <taxon>Gammaproteobacteria</taxon>
        <taxon>Pasteurellales</taxon>
        <taxon>Pasteurellaceae</taxon>
        <taxon>Canicola</taxon>
    </lineage>
</organism>
<gene>
    <name evidence="7" type="primary">yohJ</name>
    <name evidence="7" type="ORF">NCTC1659_02123</name>
    <name evidence="8" type="ORF">NCTC8540_00769</name>
</gene>
<dbReference type="Proteomes" id="UP000254496">
    <property type="component" value="Unassembled WGS sequence"/>
</dbReference>
<feature type="transmembrane region" description="Helical" evidence="6">
    <location>
        <begin position="12"/>
        <end position="29"/>
    </location>
</feature>